<dbReference type="PANTHER" id="PTHR43096">
    <property type="entry name" value="DNAJ HOMOLOG 1, MITOCHONDRIAL-RELATED"/>
    <property type="match status" value="1"/>
</dbReference>
<dbReference type="PANTHER" id="PTHR43096:SF52">
    <property type="entry name" value="DNAJ HOMOLOG 1, MITOCHONDRIAL-RELATED"/>
    <property type="match status" value="1"/>
</dbReference>
<dbReference type="Pfam" id="PF01556">
    <property type="entry name" value="DnaJ_C"/>
    <property type="match status" value="1"/>
</dbReference>
<dbReference type="AlphaFoldDB" id="A0A420WW15"/>
<dbReference type="FunFam" id="2.60.260.20:FF:000008">
    <property type="entry name" value="Curved DNA-binding protein"/>
    <property type="match status" value="1"/>
</dbReference>
<evidence type="ECO:0000313" key="5">
    <source>
        <dbReference type="EMBL" id="RKR03283.1"/>
    </source>
</evidence>
<dbReference type="GO" id="GO:0003677">
    <property type="term" value="F:DNA binding"/>
    <property type="evidence" value="ECO:0007669"/>
    <property type="project" value="UniProtKB-KW"/>
</dbReference>
<gene>
    <name evidence="5" type="ORF">C7446_1804</name>
</gene>
<dbReference type="Gene3D" id="2.60.260.20">
    <property type="entry name" value="Urease metallochaperone UreE, N-terminal domain"/>
    <property type="match status" value="2"/>
</dbReference>
<dbReference type="EMBL" id="RBIN01000005">
    <property type="protein sequence ID" value="RKR03283.1"/>
    <property type="molecule type" value="Genomic_DNA"/>
</dbReference>
<feature type="domain" description="J" evidence="4">
    <location>
        <begin position="5"/>
        <end position="69"/>
    </location>
</feature>
<organism evidence="5 6">
    <name type="scientific">Kushneria sinocarnis</name>
    <dbReference type="NCBI Taxonomy" id="595502"/>
    <lineage>
        <taxon>Bacteria</taxon>
        <taxon>Pseudomonadati</taxon>
        <taxon>Pseudomonadota</taxon>
        <taxon>Gammaproteobacteria</taxon>
        <taxon>Oceanospirillales</taxon>
        <taxon>Halomonadaceae</taxon>
        <taxon>Kushneria</taxon>
    </lineage>
</organism>
<dbReference type="OrthoDB" id="9779889at2"/>
<proteinExistence type="predicted"/>
<comment type="caution">
    <text evidence="5">The sequence shown here is derived from an EMBL/GenBank/DDBJ whole genome shotgun (WGS) entry which is preliminary data.</text>
</comment>
<keyword evidence="2 5" id="KW-0238">DNA-binding</keyword>
<dbReference type="CDD" id="cd06257">
    <property type="entry name" value="DnaJ"/>
    <property type="match status" value="1"/>
</dbReference>
<evidence type="ECO:0000256" key="3">
    <source>
        <dbReference type="ARBA" id="ARBA00023186"/>
    </source>
</evidence>
<dbReference type="RefSeq" id="WP_121172768.1">
    <property type="nucleotide sequence ID" value="NZ_RBIN01000005.1"/>
</dbReference>
<dbReference type="Pfam" id="PF00226">
    <property type="entry name" value="DnaJ"/>
    <property type="match status" value="1"/>
</dbReference>
<reference evidence="5 6" key="1">
    <citation type="submission" date="2018-10" db="EMBL/GenBank/DDBJ databases">
        <title>Genomic Encyclopedia of Type Strains, Phase IV (KMG-IV): sequencing the most valuable type-strain genomes for metagenomic binning, comparative biology and taxonomic classification.</title>
        <authorList>
            <person name="Goeker M."/>
        </authorList>
    </citation>
    <scope>NUCLEOTIDE SEQUENCE [LARGE SCALE GENOMIC DNA]</scope>
    <source>
        <strain evidence="5 6">DSM 23229</strain>
    </source>
</reference>
<protein>
    <submittedName>
        <fullName evidence="5">Curved DNA-binding protein</fullName>
    </submittedName>
</protein>
<dbReference type="InterPro" id="IPR001623">
    <property type="entry name" value="DnaJ_domain"/>
</dbReference>
<dbReference type="Gene3D" id="1.10.287.110">
    <property type="entry name" value="DnaJ domain"/>
    <property type="match status" value="1"/>
</dbReference>
<keyword evidence="6" id="KW-1185">Reference proteome</keyword>
<dbReference type="GO" id="GO:0005737">
    <property type="term" value="C:cytoplasm"/>
    <property type="evidence" value="ECO:0007669"/>
    <property type="project" value="TreeGrafter"/>
</dbReference>
<name>A0A420WW15_9GAMM</name>
<keyword evidence="3" id="KW-0143">Chaperone</keyword>
<sequence>MEFRDYYQLLGVERTATPDEIKKAYRRLARRYHPDVNREADAEQHMQQINEARDVLADPERRAAYDQLYDYQHHHAGEEFRPPPHWDEGFEFSGSGFSQADMGDYSDFFASIFGHPDQQRTRSGYYRRRGEDRHARIHIDLADAYHGAARTITLHSPEVDAHGRVSLVDHALNVRIPRGVKAGQHIRLAGQGHPGVGGGPPGDLFLEVAFNEDSRYRIEGRDVYETVPLAPWEAALGASVEVPTPPGVVRLTVPAGSQSGRRLRLKGRGIPGEPPGDLYAELTVVLPPANSERARQLYQTMAREMKFDPRQSSEA</sequence>
<dbReference type="InterPro" id="IPR008971">
    <property type="entry name" value="HSP40/DnaJ_pept-bd"/>
</dbReference>
<dbReference type="PRINTS" id="PR00625">
    <property type="entry name" value="JDOMAIN"/>
</dbReference>
<evidence type="ECO:0000256" key="1">
    <source>
        <dbReference type="ARBA" id="ARBA00022490"/>
    </source>
</evidence>
<evidence type="ECO:0000259" key="4">
    <source>
        <dbReference type="PROSITE" id="PS50076"/>
    </source>
</evidence>
<dbReference type="InterPro" id="IPR002939">
    <property type="entry name" value="DnaJ_C"/>
</dbReference>
<keyword evidence="1" id="KW-0963">Cytoplasm</keyword>
<dbReference type="CDD" id="cd10747">
    <property type="entry name" value="DnaJ_C"/>
    <property type="match status" value="1"/>
</dbReference>
<dbReference type="SUPFAM" id="SSF49493">
    <property type="entry name" value="HSP40/DnaJ peptide-binding domain"/>
    <property type="match status" value="2"/>
</dbReference>
<evidence type="ECO:0000313" key="6">
    <source>
        <dbReference type="Proteomes" id="UP000281975"/>
    </source>
</evidence>
<accession>A0A420WW15</accession>
<dbReference type="InterPro" id="IPR036869">
    <property type="entry name" value="J_dom_sf"/>
</dbReference>
<dbReference type="Proteomes" id="UP000281975">
    <property type="component" value="Unassembled WGS sequence"/>
</dbReference>
<evidence type="ECO:0000256" key="2">
    <source>
        <dbReference type="ARBA" id="ARBA00023125"/>
    </source>
</evidence>
<dbReference type="SMART" id="SM00271">
    <property type="entry name" value="DnaJ"/>
    <property type="match status" value="1"/>
</dbReference>
<dbReference type="GO" id="GO:0042026">
    <property type="term" value="P:protein refolding"/>
    <property type="evidence" value="ECO:0007669"/>
    <property type="project" value="TreeGrafter"/>
</dbReference>
<dbReference type="GO" id="GO:0051082">
    <property type="term" value="F:unfolded protein binding"/>
    <property type="evidence" value="ECO:0007669"/>
    <property type="project" value="InterPro"/>
</dbReference>
<dbReference type="SUPFAM" id="SSF46565">
    <property type="entry name" value="Chaperone J-domain"/>
    <property type="match status" value="1"/>
</dbReference>
<dbReference type="PROSITE" id="PS50076">
    <property type="entry name" value="DNAJ_2"/>
    <property type="match status" value="1"/>
</dbReference>